<dbReference type="AlphaFoldDB" id="A0A1C4XEG3"/>
<proteinExistence type="predicted"/>
<reference evidence="2" key="1">
    <citation type="submission" date="2016-06" db="EMBL/GenBank/DDBJ databases">
        <authorList>
            <person name="Varghese N."/>
            <person name="Submissions Spin"/>
        </authorList>
    </citation>
    <scope>NUCLEOTIDE SEQUENCE [LARGE SCALE GENOMIC DNA]</scope>
    <source>
        <strain evidence="2">DSM 43168</strain>
    </source>
</reference>
<organism evidence="1 2">
    <name type="scientific">Micromonospora carbonacea</name>
    <dbReference type="NCBI Taxonomy" id="47853"/>
    <lineage>
        <taxon>Bacteria</taxon>
        <taxon>Bacillati</taxon>
        <taxon>Actinomycetota</taxon>
        <taxon>Actinomycetes</taxon>
        <taxon>Micromonosporales</taxon>
        <taxon>Micromonosporaceae</taxon>
        <taxon>Micromonospora</taxon>
    </lineage>
</organism>
<dbReference type="EMBL" id="FMCT01000004">
    <property type="protein sequence ID" value="SCF06885.1"/>
    <property type="molecule type" value="Genomic_DNA"/>
</dbReference>
<accession>A0A1C4XEG3</accession>
<name>A0A1C4XEG3_9ACTN</name>
<dbReference type="Proteomes" id="UP000183585">
    <property type="component" value="Unassembled WGS sequence"/>
</dbReference>
<dbReference type="STRING" id="47853.TK50_24070"/>
<evidence type="ECO:0000313" key="1">
    <source>
        <dbReference type="EMBL" id="SCF06885.1"/>
    </source>
</evidence>
<evidence type="ECO:0000313" key="2">
    <source>
        <dbReference type="Proteomes" id="UP000183585"/>
    </source>
</evidence>
<gene>
    <name evidence="1" type="ORF">GA0070563_104423</name>
</gene>
<protein>
    <submittedName>
        <fullName evidence="1">Low temperature requirement A protein (LtrA)</fullName>
    </submittedName>
</protein>
<sequence length="90" mass="9702">MRSGGWSLGVRPGAPGSRTTRLEFFYDLVFVYAFLNVTTLTVYDPSPVNLCRCLLVLGLLARRAPVSRAAPVACRPGGQATDRRGDGSTE</sequence>
<keyword evidence="2" id="KW-1185">Reference proteome</keyword>